<comment type="caution">
    <text evidence="3">The sequence shown here is derived from an EMBL/GenBank/DDBJ whole genome shotgun (WGS) entry which is preliminary data.</text>
</comment>
<protein>
    <submittedName>
        <fullName evidence="3">Ferrous iron transport protein A</fullName>
    </submittedName>
</protein>
<evidence type="ECO:0000313" key="4">
    <source>
        <dbReference type="Proteomes" id="UP000245720"/>
    </source>
</evidence>
<gene>
    <name evidence="3" type="ORF">IE37_00544</name>
</gene>
<proteinExistence type="predicted"/>
<evidence type="ECO:0000313" key="3">
    <source>
        <dbReference type="EMBL" id="PWJ14560.1"/>
    </source>
</evidence>
<evidence type="ECO:0000256" key="1">
    <source>
        <dbReference type="ARBA" id="ARBA00023004"/>
    </source>
</evidence>
<sequence>MMPLSLADQGIEHTIVKIGGNAEVKKHLADLGFTVGGQVTLVNLLGENVIVNIRGARVALGADMAKKIMV</sequence>
<dbReference type="SMART" id="SM00899">
    <property type="entry name" value="FeoA"/>
    <property type="match status" value="1"/>
</dbReference>
<dbReference type="AlphaFoldDB" id="A0A315Y2V0"/>
<dbReference type="GO" id="GO:0046914">
    <property type="term" value="F:transition metal ion binding"/>
    <property type="evidence" value="ECO:0007669"/>
    <property type="project" value="InterPro"/>
</dbReference>
<dbReference type="InterPro" id="IPR038157">
    <property type="entry name" value="FeoA_core_dom"/>
</dbReference>
<keyword evidence="1" id="KW-0408">Iron</keyword>
<dbReference type="RefSeq" id="WP_109725436.1">
    <property type="nucleotide sequence ID" value="NZ_CACVSX010000007.1"/>
</dbReference>
<dbReference type="Gene3D" id="2.30.30.90">
    <property type="match status" value="1"/>
</dbReference>
<dbReference type="InterPro" id="IPR008988">
    <property type="entry name" value="Transcriptional_repressor_C"/>
</dbReference>
<dbReference type="EMBL" id="QGDI01000002">
    <property type="protein sequence ID" value="PWJ14560.1"/>
    <property type="molecule type" value="Genomic_DNA"/>
</dbReference>
<dbReference type="SUPFAM" id="SSF50037">
    <property type="entry name" value="C-terminal domain of transcriptional repressors"/>
    <property type="match status" value="1"/>
</dbReference>
<dbReference type="PANTHER" id="PTHR43151">
    <property type="entry name" value="FEOA FAMILY PROTEIN"/>
    <property type="match status" value="1"/>
</dbReference>
<dbReference type="PANTHER" id="PTHR43151:SF1">
    <property type="entry name" value="SSR2333 PROTEIN"/>
    <property type="match status" value="1"/>
</dbReference>
<feature type="domain" description="Ferrous iron transporter FeoA-like" evidence="2">
    <location>
        <begin position="2"/>
        <end position="70"/>
    </location>
</feature>
<organism evidence="3 4">
    <name type="scientific">Ruminococcus flavefaciens</name>
    <dbReference type="NCBI Taxonomy" id="1265"/>
    <lineage>
        <taxon>Bacteria</taxon>
        <taxon>Bacillati</taxon>
        <taxon>Bacillota</taxon>
        <taxon>Clostridia</taxon>
        <taxon>Eubacteriales</taxon>
        <taxon>Oscillospiraceae</taxon>
        <taxon>Ruminococcus</taxon>
    </lineage>
</organism>
<dbReference type="Pfam" id="PF04023">
    <property type="entry name" value="FeoA"/>
    <property type="match status" value="1"/>
</dbReference>
<dbReference type="InterPro" id="IPR007167">
    <property type="entry name" value="Fe-transptr_FeoA-like"/>
</dbReference>
<dbReference type="InterPro" id="IPR053184">
    <property type="entry name" value="FeoA-like"/>
</dbReference>
<evidence type="ECO:0000259" key="2">
    <source>
        <dbReference type="SMART" id="SM00899"/>
    </source>
</evidence>
<reference evidence="3 4" key="1">
    <citation type="submission" date="2018-05" db="EMBL/GenBank/DDBJ databases">
        <title>The Hungate 1000. A catalogue of reference genomes from the rumen microbiome.</title>
        <authorList>
            <person name="Kelly W."/>
        </authorList>
    </citation>
    <scope>NUCLEOTIDE SEQUENCE [LARGE SCALE GENOMIC DNA]</scope>
    <source>
        <strain evidence="3 4">SAb67</strain>
    </source>
</reference>
<dbReference type="Proteomes" id="UP000245720">
    <property type="component" value="Unassembled WGS sequence"/>
</dbReference>
<accession>A0A315Y2V0</accession>
<name>A0A315Y2V0_RUMFL</name>
<dbReference type="OrthoDB" id="5984at2"/>